<dbReference type="InterPro" id="IPR032466">
    <property type="entry name" value="Metal_Hydrolase"/>
</dbReference>
<feature type="non-terminal residue" evidence="1">
    <location>
        <position position="179"/>
    </location>
</feature>
<dbReference type="InterPro" id="IPR011059">
    <property type="entry name" value="Metal-dep_hydrolase_composite"/>
</dbReference>
<sequence>MKYFVKLIILAFFLLTACEPAEPDTVSLMIVNVSVINPIDGETLRNKDVIIRSGKISDIRPHSVKYTTDATILDGTGKFLVPGLIDGHVHTGTIAGLSFTQSEKYPELTKAYFAQQPRSFLYFGFTTVVDLNGSQESFDRFEKEEIHPDLFNCGQALILEDGYPAVFVPREVRQYVFPN</sequence>
<accession>A0A3B0RRK4</accession>
<dbReference type="Gene3D" id="2.30.40.10">
    <property type="entry name" value="Urease, subunit C, domain 1"/>
    <property type="match status" value="1"/>
</dbReference>
<dbReference type="GO" id="GO:0016810">
    <property type="term" value="F:hydrolase activity, acting on carbon-nitrogen (but not peptide) bonds"/>
    <property type="evidence" value="ECO:0007669"/>
    <property type="project" value="InterPro"/>
</dbReference>
<reference evidence="1" key="1">
    <citation type="submission" date="2018-06" db="EMBL/GenBank/DDBJ databases">
        <authorList>
            <person name="Zhirakovskaya E."/>
        </authorList>
    </citation>
    <scope>NUCLEOTIDE SEQUENCE</scope>
</reference>
<dbReference type="AlphaFoldDB" id="A0A3B0RRK4"/>
<evidence type="ECO:0000313" key="1">
    <source>
        <dbReference type="EMBL" id="VAV91096.1"/>
    </source>
</evidence>
<protein>
    <recommendedName>
        <fullName evidence="2">Amidohydrolase-related domain-containing protein</fullName>
    </recommendedName>
</protein>
<dbReference type="SUPFAM" id="SSF51338">
    <property type="entry name" value="Composite domain of metallo-dependent hydrolases"/>
    <property type="match status" value="1"/>
</dbReference>
<organism evidence="1">
    <name type="scientific">hydrothermal vent metagenome</name>
    <dbReference type="NCBI Taxonomy" id="652676"/>
    <lineage>
        <taxon>unclassified sequences</taxon>
        <taxon>metagenomes</taxon>
        <taxon>ecological metagenomes</taxon>
    </lineage>
</organism>
<dbReference type="PANTHER" id="PTHR43135:SF3">
    <property type="entry name" value="ALPHA-D-RIBOSE 1-METHYLPHOSPHONATE 5-TRIPHOSPHATE DIPHOSPHATASE"/>
    <property type="match status" value="1"/>
</dbReference>
<dbReference type="EMBL" id="UOED01000064">
    <property type="protein sequence ID" value="VAV91096.1"/>
    <property type="molecule type" value="Genomic_DNA"/>
</dbReference>
<dbReference type="SUPFAM" id="SSF51556">
    <property type="entry name" value="Metallo-dependent hydrolases"/>
    <property type="match status" value="1"/>
</dbReference>
<evidence type="ECO:0008006" key="2">
    <source>
        <dbReference type="Google" id="ProtNLM"/>
    </source>
</evidence>
<name>A0A3B0RRK4_9ZZZZ</name>
<dbReference type="PANTHER" id="PTHR43135">
    <property type="entry name" value="ALPHA-D-RIBOSE 1-METHYLPHOSPHONATE 5-TRIPHOSPHATE DIPHOSPHATASE"/>
    <property type="match status" value="1"/>
</dbReference>
<proteinExistence type="predicted"/>
<gene>
    <name evidence="1" type="ORF">MNBD_ALPHA02-985</name>
</gene>
<dbReference type="Gene3D" id="3.20.20.140">
    <property type="entry name" value="Metal-dependent hydrolases"/>
    <property type="match status" value="1"/>
</dbReference>
<dbReference type="PROSITE" id="PS51257">
    <property type="entry name" value="PROKAR_LIPOPROTEIN"/>
    <property type="match status" value="1"/>
</dbReference>
<dbReference type="InterPro" id="IPR051781">
    <property type="entry name" value="Metallo-dep_Hydrolase"/>
</dbReference>